<reference evidence="3 4" key="1">
    <citation type="submission" date="2020-04" db="EMBL/GenBank/DDBJ databases">
        <authorList>
            <person name="Laetsch R D."/>
            <person name="Stevens L."/>
            <person name="Kumar S."/>
            <person name="Blaxter L. M."/>
        </authorList>
    </citation>
    <scope>NUCLEOTIDE SEQUENCE [LARGE SCALE GENOMIC DNA]</scope>
</reference>
<keyword evidence="2" id="KW-0812">Transmembrane</keyword>
<gene>
    <name evidence="3" type="ORF">CBOVIS_LOCUS11008</name>
</gene>
<protein>
    <submittedName>
        <fullName evidence="3">Uncharacterized protein</fullName>
    </submittedName>
</protein>
<keyword evidence="2" id="KW-1133">Transmembrane helix</keyword>
<feature type="compositionally biased region" description="Polar residues" evidence="1">
    <location>
        <begin position="249"/>
        <end position="263"/>
    </location>
</feature>
<dbReference type="EMBL" id="CADEPM010000008">
    <property type="protein sequence ID" value="CAB3409348.1"/>
    <property type="molecule type" value="Genomic_DNA"/>
</dbReference>
<feature type="compositionally biased region" description="Polar residues" evidence="1">
    <location>
        <begin position="226"/>
        <end position="239"/>
    </location>
</feature>
<evidence type="ECO:0000313" key="4">
    <source>
        <dbReference type="Proteomes" id="UP000494206"/>
    </source>
</evidence>
<keyword evidence="2" id="KW-0472">Membrane</keyword>
<evidence type="ECO:0000313" key="3">
    <source>
        <dbReference type="EMBL" id="CAB3409348.1"/>
    </source>
</evidence>
<dbReference type="Proteomes" id="UP000494206">
    <property type="component" value="Unassembled WGS sequence"/>
</dbReference>
<feature type="region of interest" description="Disordered" evidence="1">
    <location>
        <begin position="215"/>
        <end position="263"/>
    </location>
</feature>
<feature type="transmembrane region" description="Helical" evidence="2">
    <location>
        <begin position="55"/>
        <end position="76"/>
    </location>
</feature>
<dbReference type="AlphaFoldDB" id="A0A8S1FAH7"/>
<comment type="caution">
    <text evidence="3">The sequence shown here is derived from an EMBL/GenBank/DDBJ whole genome shotgun (WGS) entry which is preliminary data.</text>
</comment>
<accession>A0A8S1FAH7</accession>
<evidence type="ECO:0000256" key="2">
    <source>
        <dbReference type="SAM" id="Phobius"/>
    </source>
</evidence>
<organism evidence="3 4">
    <name type="scientific">Caenorhabditis bovis</name>
    <dbReference type="NCBI Taxonomy" id="2654633"/>
    <lineage>
        <taxon>Eukaryota</taxon>
        <taxon>Metazoa</taxon>
        <taxon>Ecdysozoa</taxon>
        <taxon>Nematoda</taxon>
        <taxon>Chromadorea</taxon>
        <taxon>Rhabditida</taxon>
        <taxon>Rhabditina</taxon>
        <taxon>Rhabditomorpha</taxon>
        <taxon>Rhabditoidea</taxon>
        <taxon>Rhabditidae</taxon>
        <taxon>Peloderinae</taxon>
        <taxon>Caenorhabditis</taxon>
    </lineage>
</organism>
<keyword evidence="4" id="KW-1185">Reference proteome</keyword>
<sequence>MLRSLIPIRFNIWQILRQDMNSKEPIVDHICLELICYQLEDYDPMLRAAPLLFSTPHYICLIFVGFFLLIGISLYVKLCFMGSDSGDPERFDDSITEASTHRDLGSLMSTQSSRLRNQYVTSLQKMKSFREAQGAHAKHRDFIIRKVLDEMNEEKTDVNLERQKVHISGNLKNSDFVSSSSPHEAQVILRKVFYDPSQNEVFDIGTDVDLISASRGKTKKRMPKSSVCQSITTQASAPPSSAPMKLKSARSSVIEVTQKSSND</sequence>
<name>A0A8S1FAH7_9PELO</name>
<proteinExistence type="predicted"/>
<dbReference type="OrthoDB" id="5877566at2759"/>
<evidence type="ECO:0000256" key="1">
    <source>
        <dbReference type="SAM" id="MobiDB-lite"/>
    </source>
</evidence>